<comment type="caution">
    <text evidence="1">The sequence shown here is derived from an EMBL/GenBank/DDBJ whole genome shotgun (WGS) entry which is preliminary data.</text>
</comment>
<dbReference type="STRING" id="1921803.NIES593_04730"/>
<accession>A0A1U7HQ00</accession>
<dbReference type="PANTHER" id="PTHR37031:SF2">
    <property type="entry name" value="PHOD-LIKE PHOSPHATASE METALLOPHOSPHATASE DOMAIN-CONTAINING PROTEIN"/>
    <property type="match status" value="1"/>
</dbReference>
<dbReference type="SUPFAM" id="SSF56300">
    <property type="entry name" value="Metallo-dependent phosphatases"/>
    <property type="match status" value="1"/>
</dbReference>
<gene>
    <name evidence="1" type="ORF">NIES593_04730</name>
</gene>
<evidence type="ECO:0000313" key="2">
    <source>
        <dbReference type="Proteomes" id="UP000186868"/>
    </source>
</evidence>
<dbReference type="AlphaFoldDB" id="A0A1U7HQ00"/>
<dbReference type="RefSeq" id="WP_073598481.1">
    <property type="nucleotide sequence ID" value="NZ_MRCB01000003.1"/>
</dbReference>
<protein>
    <submittedName>
        <fullName evidence="1">PhoD-like phosphatase</fullName>
    </submittedName>
</protein>
<dbReference type="InterPro" id="IPR029052">
    <property type="entry name" value="Metallo-depent_PP-like"/>
</dbReference>
<dbReference type="InterPro" id="IPR038607">
    <property type="entry name" value="PhoD-like_sf"/>
</dbReference>
<dbReference type="Proteomes" id="UP000186868">
    <property type="component" value="Unassembled WGS sequence"/>
</dbReference>
<dbReference type="PANTHER" id="PTHR37031">
    <property type="entry name" value="METALLOPHOSPHATASE BINDING DOMAIN PROTEIN"/>
    <property type="match status" value="1"/>
</dbReference>
<dbReference type="Gene3D" id="3.60.21.70">
    <property type="entry name" value="PhoD-like phosphatase"/>
    <property type="match status" value="1"/>
</dbReference>
<sequence>MSEISFRDRLERLPLILAGPILQHTSSESVTVWVALKEPRRVAIEVYETADSGNVVGALAMAGERTTVALGRYLHIVAVTAQSQNGDFLRSGQIYAYDLSFTGTEGDRQTLQQVLTSPSLSLVPISYFPHQLPTFALPPEDLDRLQIVYGSCRKPHGKGYDALPILDSLLEHNAALPDFRPHQLFLTGDQIYGDDVADPLLYALTEVGDLLLGWQEQLPLLPSSKVSHLTSKQLKPGQRSKIACEQAGFTAGIRDKAELAKSHLFGLGEYYAIYLFAWSQVFWLEPFPKGREICQDRQAAKQWDRELKDLQQFASTIWKVRRALANVPRYTIFDDHDISDDWYLNQAWCLRVLGKPLGRRVVQNALLAYAVFQGWGNTPEQFQDGQSGAKLLEAASKWSASAGGDKTAEEAIACYLGLPESDPLTSLPKMRLDGQFLVLDRSPEALRWHYTVRGGSHEVIVLDTRTWRGYPADRDPIAPPALLCPSAFERQLRSVLQQARSNIKATLVISPTNIFTLQAIAGIQQWYLKQGKVFNADVGDGWNMNASGLAAFLATLFEGRDRVIILSGDIHYSATARLDYWSRRPSDSVVSDSEKSFKPHLLTQFTSSALKNSELMTQLIHTKAKSILMPERRRFWIGWTNLPEMIEVRHTDRSLPDWKCSLEWIPRQPIQIPEWGKNVPWLRGQQKPNWLYNFVKWLWQNRWFQEGKEVVGTNNLGLIHFDWYGNPSENAAIQDIYWYTSWGKPRVGFSRFRASLHLRQLPKNI</sequence>
<evidence type="ECO:0000313" key="1">
    <source>
        <dbReference type="EMBL" id="OKH25641.1"/>
    </source>
</evidence>
<organism evidence="1 2">
    <name type="scientific">Hydrococcus rivularis NIES-593</name>
    <dbReference type="NCBI Taxonomy" id="1921803"/>
    <lineage>
        <taxon>Bacteria</taxon>
        <taxon>Bacillati</taxon>
        <taxon>Cyanobacteriota</taxon>
        <taxon>Cyanophyceae</taxon>
        <taxon>Pleurocapsales</taxon>
        <taxon>Hydrococcaceae</taxon>
        <taxon>Hydrococcus</taxon>
    </lineage>
</organism>
<reference evidence="1 2" key="1">
    <citation type="submission" date="2016-11" db="EMBL/GenBank/DDBJ databases">
        <title>Draft Genome Sequences of Nine Cyanobacterial Strains from Diverse Habitats.</title>
        <authorList>
            <person name="Zhu T."/>
            <person name="Hou S."/>
            <person name="Lu X."/>
            <person name="Hess W.R."/>
        </authorList>
    </citation>
    <scope>NUCLEOTIDE SEQUENCE [LARGE SCALE GENOMIC DNA]</scope>
    <source>
        <strain evidence="1 2">NIES-593</strain>
    </source>
</reference>
<proteinExistence type="predicted"/>
<keyword evidence="2" id="KW-1185">Reference proteome</keyword>
<name>A0A1U7HQ00_9CYAN</name>
<dbReference type="OrthoDB" id="9795624at2"/>
<dbReference type="EMBL" id="MRCB01000003">
    <property type="protein sequence ID" value="OKH25641.1"/>
    <property type="molecule type" value="Genomic_DNA"/>
</dbReference>